<dbReference type="InterPro" id="IPR036490">
    <property type="entry name" value="ThsB_TIR-like_sf"/>
</dbReference>
<proteinExistence type="predicted"/>
<dbReference type="EMBL" id="BJMV01000011">
    <property type="protein sequence ID" value="GEB86208.1"/>
    <property type="molecule type" value="Genomic_DNA"/>
</dbReference>
<reference evidence="2 3" key="1">
    <citation type="submission" date="2019-06" db="EMBL/GenBank/DDBJ databases">
        <title>Whole genome shotgun sequence of Acetobacter peroxydans NBRC 13755.</title>
        <authorList>
            <person name="Hosoyama A."/>
            <person name="Uohara A."/>
            <person name="Ohji S."/>
            <person name="Ichikawa N."/>
        </authorList>
    </citation>
    <scope>NUCLEOTIDE SEQUENCE [LARGE SCALE GENOMIC DNA]</scope>
    <source>
        <strain evidence="2 3">NBRC 13755</strain>
    </source>
</reference>
<evidence type="ECO:0000313" key="2">
    <source>
        <dbReference type="EMBL" id="GEB86208.1"/>
    </source>
</evidence>
<comment type="caution">
    <text evidence="2">The sequence shown here is derived from an EMBL/GenBank/DDBJ whole genome shotgun (WGS) entry which is preliminary data.</text>
</comment>
<dbReference type="RefSeq" id="WP_141377172.1">
    <property type="nucleotide sequence ID" value="NZ_BAPL01000002.1"/>
</dbReference>
<keyword evidence="3" id="KW-1185">Reference proteome</keyword>
<gene>
    <name evidence="2" type="ORF">APE01nite_20050</name>
</gene>
<organism evidence="2 3">
    <name type="scientific">Acetobacter peroxydans</name>
    <dbReference type="NCBI Taxonomy" id="104098"/>
    <lineage>
        <taxon>Bacteria</taxon>
        <taxon>Pseudomonadati</taxon>
        <taxon>Pseudomonadota</taxon>
        <taxon>Alphaproteobacteria</taxon>
        <taxon>Acetobacterales</taxon>
        <taxon>Acetobacteraceae</taxon>
        <taxon>Acetobacter</taxon>
    </lineage>
</organism>
<name>A0A4Y3TWW7_9PROT</name>
<dbReference type="Pfam" id="PF08937">
    <property type="entry name" value="ThsB_TIR"/>
    <property type="match status" value="1"/>
</dbReference>
<protein>
    <recommendedName>
        <fullName evidence="1">Thoeris protein ThsB TIR-like domain-containing protein</fullName>
    </recommendedName>
</protein>
<dbReference type="SUPFAM" id="SSF52206">
    <property type="entry name" value="Hypothetical protein MTH538"/>
    <property type="match status" value="1"/>
</dbReference>
<dbReference type="Proteomes" id="UP000317730">
    <property type="component" value="Unassembled WGS sequence"/>
</dbReference>
<accession>A0A4Y3TWW7</accession>
<dbReference type="Gene3D" id="3.40.50.11200">
    <property type="match status" value="1"/>
</dbReference>
<dbReference type="AlphaFoldDB" id="A0A4Y3TWW7"/>
<feature type="domain" description="Thoeris protein ThsB TIR-like" evidence="1">
    <location>
        <begin position="21"/>
        <end position="115"/>
    </location>
</feature>
<sequence>MSGLLFGSGLRIQAAVKRKVFVSYHHDGDQAYYDAFSRAFHDTYDVITDNSLDRQIDSEDVEYVMRRIRENYIAGSSCTIVLVGKDTYARKYVDWEIKATLDAGHSLIGVQLPTLSVNAQRVVTIPERLNDNINSGYALWLTWADITRSPQTCQTYIEAANVKNKRLIDNTRARRLRNG</sequence>
<dbReference type="OrthoDB" id="9811746at2"/>
<evidence type="ECO:0000259" key="1">
    <source>
        <dbReference type="Pfam" id="PF08937"/>
    </source>
</evidence>
<evidence type="ECO:0000313" key="3">
    <source>
        <dbReference type="Proteomes" id="UP000317730"/>
    </source>
</evidence>
<dbReference type="InterPro" id="IPR015032">
    <property type="entry name" value="ThsB__TIR-like_domain"/>
</dbReference>